<dbReference type="AlphaFoldDB" id="A0A1Z4V5Q9"/>
<sequence length="217" mass="25338">MIELVFLLEEPSAKAMIEGILPQLILESDIVIRYIVFEGKQDLEKQITRKLQGYNNPHAKFIILRDQDSGDCQVIKTNLQQKCEAANKFQSIVRIACREIESWYIADLEAVEKAYNKTNLSSQQNKNKFRNPDNLESPSKELKSLVPEYQKINGSRMIAPYLNLENTRSRSFYHFISSIKKVIQEYKSEDDIVKLQYLDFEISLVDIYQDVNFDDEE</sequence>
<dbReference type="RefSeq" id="WP_096668560.1">
    <property type="nucleotide sequence ID" value="NZ_AP018316.1"/>
</dbReference>
<proteinExistence type="predicted"/>
<dbReference type="Pfam" id="PF14103">
    <property type="entry name" value="DUF4276"/>
    <property type="match status" value="1"/>
</dbReference>
<evidence type="ECO:0008006" key="3">
    <source>
        <dbReference type="Google" id="ProtNLM"/>
    </source>
</evidence>
<dbReference type="KEGG" id="dcm:NIES806_30690"/>
<name>A0A1Z4V5Q9_9CYAN</name>
<reference evidence="1 2" key="1">
    <citation type="submission" date="2017-06" db="EMBL/GenBank/DDBJ databases">
        <title>Genome sequencing of cyanobaciteial culture collection at National Institute for Environmental Studies (NIES).</title>
        <authorList>
            <person name="Hirose Y."/>
            <person name="Shimura Y."/>
            <person name="Fujisawa T."/>
            <person name="Nakamura Y."/>
            <person name="Kawachi M."/>
        </authorList>
    </citation>
    <scope>NUCLEOTIDE SEQUENCE [LARGE SCALE GENOMIC DNA]</scope>
    <source>
        <strain evidence="1 2">NIES-806</strain>
    </source>
</reference>
<dbReference type="Proteomes" id="UP000218702">
    <property type="component" value="Chromosome"/>
</dbReference>
<dbReference type="InterPro" id="IPR025455">
    <property type="entry name" value="DUF4276"/>
</dbReference>
<keyword evidence="2" id="KW-1185">Reference proteome</keyword>
<gene>
    <name evidence="1" type="ORF">NIES806_30690</name>
</gene>
<dbReference type="OrthoDB" id="283783at2"/>
<protein>
    <recommendedName>
        <fullName evidence="3">DUF4276 domain-containing protein</fullName>
    </recommendedName>
</protein>
<evidence type="ECO:0000313" key="1">
    <source>
        <dbReference type="EMBL" id="BAZ86852.1"/>
    </source>
</evidence>
<dbReference type="EMBL" id="AP018316">
    <property type="protein sequence ID" value="BAZ86852.1"/>
    <property type="molecule type" value="Genomic_DNA"/>
</dbReference>
<accession>A0A1Z4V5Q9</accession>
<evidence type="ECO:0000313" key="2">
    <source>
        <dbReference type="Proteomes" id="UP000218702"/>
    </source>
</evidence>
<organism evidence="1 2">
    <name type="scientific">Dolichospermum compactum NIES-806</name>
    <dbReference type="NCBI Taxonomy" id="1973481"/>
    <lineage>
        <taxon>Bacteria</taxon>
        <taxon>Bacillati</taxon>
        <taxon>Cyanobacteriota</taxon>
        <taxon>Cyanophyceae</taxon>
        <taxon>Nostocales</taxon>
        <taxon>Aphanizomenonaceae</taxon>
        <taxon>Dolichospermum</taxon>
        <taxon>Dolichospermum compactum</taxon>
    </lineage>
</organism>